<evidence type="ECO:0000256" key="1">
    <source>
        <dbReference type="SAM" id="MobiDB-lite"/>
    </source>
</evidence>
<dbReference type="Proteomes" id="UP000287651">
    <property type="component" value="Unassembled WGS sequence"/>
</dbReference>
<accession>A0A426XD03</accession>
<reference evidence="2 3" key="1">
    <citation type="journal article" date="2014" name="Agronomy (Basel)">
        <title>A Draft Genome Sequence for Ensete ventricosum, the Drought-Tolerant Tree Against Hunger.</title>
        <authorList>
            <person name="Harrison J."/>
            <person name="Moore K.A."/>
            <person name="Paszkiewicz K."/>
            <person name="Jones T."/>
            <person name="Grant M."/>
            <person name="Ambacheew D."/>
            <person name="Muzemil S."/>
            <person name="Studholme D.J."/>
        </authorList>
    </citation>
    <scope>NUCLEOTIDE SEQUENCE [LARGE SCALE GENOMIC DNA]</scope>
</reference>
<dbReference type="EMBL" id="AMZH03022393">
    <property type="protein sequence ID" value="RRT37365.1"/>
    <property type="molecule type" value="Genomic_DNA"/>
</dbReference>
<comment type="caution">
    <text evidence="2">The sequence shown here is derived from an EMBL/GenBank/DDBJ whole genome shotgun (WGS) entry which is preliminary data.</text>
</comment>
<gene>
    <name evidence="2" type="ORF">B296_00041371</name>
</gene>
<dbReference type="AlphaFoldDB" id="A0A426XD03"/>
<proteinExistence type="predicted"/>
<name>A0A426XD03_ENSVE</name>
<sequence>MELQPDVKPRSNLGIGPGSNDAVEPCQEFAKGFTERIGKLAGNTLGDRRKKTIGLVARMLEATELGGSKPPMSSGWTARALEIGRRPIAVDG</sequence>
<evidence type="ECO:0000313" key="2">
    <source>
        <dbReference type="EMBL" id="RRT37365.1"/>
    </source>
</evidence>
<evidence type="ECO:0000313" key="3">
    <source>
        <dbReference type="Proteomes" id="UP000287651"/>
    </source>
</evidence>
<feature type="region of interest" description="Disordered" evidence="1">
    <location>
        <begin position="1"/>
        <end position="21"/>
    </location>
</feature>
<protein>
    <submittedName>
        <fullName evidence="2">Uncharacterized protein</fullName>
    </submittedName>
</protein>
<organism evidence="2 3">
    <name type="scientific">Ensete ventricosum</name>
    <name type="common">Abyssinian banana</name>
    <name type="synonym">Musa ensete</name>
    <dbReference type="NCBI Taxonomy" id="4639"/>
    <lineage>
        <taxon>Eukaryota</taxon>
        <taxon>Viridiplantae</taxon>
        <taxon>Streptophyta</taxon>
        <taxon>Embryophyta</taxon>
        <taxon>Tracheophyta</taxon>
        <taxon>Spermatophyta</taxon>
        <taxon>Magnoliopsida</taxon>
        <taxon>Liliopsida</taxon>
        <taxon>Zingiberales</taxon>
        <taxon>Musaceae</taxon>
        <taxon>Ensete</taxon>
    </lineage>
</organism>